<dbReference type="GeneID" id="24266024"/>
<gene>
    <name evidence="2" type="ORF">AK88_00710</name>
</gene>
<dbReference type="Proteomes" id="UP000054561">
    <property type="component" value="Unassembled WGS sequence"/>
</dbReference>
<accession>A0A0D9QTZ2</accession>
<organism evidence="2 3">
    <name type="scientific">Plasmodium fragile</name>
    <dbReference type="NCBI Taxonomy" id="5857"/>
    <lineage>
        <taxon>Eukaryota</taxon>
        <taxon>Sar</taxon>
        <taxon>Alveolata</taxon>
        <taxon>Apicomplexa</taxon>
        <taxon>Aconoidasida</taxon>
        <taxon>Haemosporida</taxon>
        <taxon>Plasmodiidae</taxon>
        <taxon>Plasmodium</taxon>
        <taxon>Plasmodium (Plasmodium)</taxon>
    </lineage>
</organism>
<proteinExistence type="predicted"/>
<name>A0A0D9QTZ2_PLAFR</name>
<protein>
    <submittedName>
        <fullName evidence="2">Uncharacterized protein</fullName>
    </submittedName>
</protein>
<feature type="compositionally biased region" description="Basic and acidic residues" evidence="1">
    <location>
        <begin position="113"/>
        <end position="129"/>
    </location>
</feature>
<evidence type="ECO:0000256" key="1">
    <source>
        <dbReference type="SAM" id="MobiDB-lite"/>
    </source>
</evidence>
<dbReference type="VEuPathDB" id="PlasmoDB:AK88_00710"/>
<reference evidence="2 3" key="1">
    <citation type="submission" date="2014-03" db="EMBL/GenBank/DDBJ databases">
        <title>The Genome Sequence of Plasmodium fragile nilgiri.</title>
        <authorList>
            <consortium name="The Broad Institute Genomics Platform"/>
            <consortium name="The Broad Institute Genome Sequencing Center for Infectious Disease"/>
            <person name="Neafsey D."/>
            <person name="Duraisingh M."/>
            <person name="Young S.K."/>
            <person name="Zeng Q."/>
            <person name="Gargeya S."/>
            <person name="Abouelleil A."/>
            <person name="Alvarado L."/>
            <person name="Chapman S.B."/>
            <person name="Gainer-Dewar J."/>
            <person name="Goldberg J."/>
            <person name="Griggs A."/>
            <person name="Gujja S."/>
            <person name="Hansen M."/>
            <person name="Howarth C."/>
            <person name="Imamovic A."/>
            <person name="Larimer J."/>
            <person name="Pearson M."/>
            <person name="Poon T.W."/>
            <person name="Priest M."/>
            <person name="Roberts A."/>
            <person name="Saif S."/>
            <person name="Shea T."/>
            <person name="Sykes S."/>
            <person name="Wortman J."/>
            <person name="Nusbaum C."/>
            <person name="Birren B."/>
        </authorList>
    </citation>
    <scope>NUCLEOTIDE SEQUENCE [LARGE SCALE GENOMIC DNA]</scope>
    <source>
        <strain evidence="3">nilgiri</strain>
    </source>
</reference>
<feature type="region of interest" description="Disordered" evidence="1">
    <location>
        <begin position="107"/>
        <end position="137"/>
    </location>
</feature>
<feature type="region of interest" description="Disordered" evidence="1">
    <location>
        <begin position="1"/>
        <end position="28"/>
    </location>
</feature>
<keyword evidence="3" id="KW-1185">Reference proteome</keyword>
<sequence length="137" mass="16435">MKNQEVALKPNYVKGRQEKKKDKQDDYTQNNIDFYNELRSALRTNVKNILKYESTKNEHMTSATQQKEEQEWNDKRMLRGQLKMFPQYDLKSLLSRDKKDYEIVELEQAAQPKEGKEKEKEKEKKEKEGIILIITHL</sequence>
<evidence type="ECO:0000313" key="2">
    <source>
        <dbReference type="EMBL" id="KJP89501.1"/>
    </source>
</evidence>
<dbReference type="OrthoDB" id="387138at2759"/>
<feature type="compositionally biased region" description="Basic and acidic residues" evidence="1">
    <location>
        <begin position="15"/>
        <end position="26"/>
    </location>
</feature>
<evidence type="ECO:0000313" key="3">
    <source>
        <dbReference type="Proteomes" id="UP000054561"/>
    </source>
</evidence>
<dbReference type="EMBL" id="KQ001650">
    <property type="protein sequence ID" value="KJP89501.1"/>
    <property type="molecule type" value="Genomic_DNA"/>
</dbReference>
<dbReference type="AlphaFoldDB" id="A0A0D9QTZ2"/>
<dbReference type="RefSeq" id="XP_012333779.1">
    <property type="nucleotide sequence ID" value="XM_012478356.1"/>
</dbReference>